<keyword evidence="3 6" id="KW-1133">Transmembrane helix</keyword>
<evidence type="ECO:0000313" key="8">
    <source>
        <dbReference type="EMBL" id="TWI88855.1"/>
    </source>
</evidence>
<feature type="domain" description="Translocation and assembly module TamB C-terminal" evidence="7">
    <location>
        <begin position="1132"/>
        <end position="1578"/>
    </location>
</feature>
<dbReference type="PANTHER" id="PTHR36985:SF1">
    <property type="entry name" value="TRANSLOCATION AND ASSEMBLY MODULE SUBUNIT TAMB"/>
    <property type="match status" value="1"/>
</dbReference>
<dbReference type="PANTHER" id="PTHR36985">
    <property type="entry name" value="TRANSLOCATION AND ASSEMBLY MODULE SUBUNIT TAMB"/>
    <property type="match status" value="1"/>
</dbReference>
<name>A0A562T5Q0_CHIJA</name>
<feature type="compositionally biased region" description="Polar residues" evidence="5">
    <location>
        <begin position="1611"/>
        <end position="1623"/>
    </location>
</feature>
<sequence length="1623" mass="181869">MCQSWDLGFGISYFCRINADRLRKIRKILSIVLLSLLGIIILTGILVNIPAVQNWLVQEAARRLSAQLNTRVEIKGVSLRLFNSARLEGTYIEDRHQDTLLYAGALQVRITDWFFFQDKPVLKFIGLEDAEVNLARRPTDSLWNYQFIIDAFGSPPDTSSRPASQKGISLDLRKIDLRDVHINKIDAWVGEDMRVAARRIYLDAKNLDLEKHNVDIQELLLDQPSFIISRYPSSPLRHRRPSVHTTVPAVDSTGRLRWNSSNWKLLVKELTIRNGLLGVDNLEDSSHIVKGYFAPNHIRFSSIDLTLSNTSLVKDSIIGDLTLDARERSGFEVKKLTARFKMSPVEMEFSQMDLVTNRSRLRDYYTMQYTDLSDMSDYVDLVFMKARFINSTLSSDDIAYFAPPLSTWKKEIALNGVVEGPVSNLDADSISLQAGNTTSLKGRLRMRGLPDIDETFIDFQADELVTNGQDVQSIFPAVGQVQPLQMDRLSAIRFQGSFTGFVNDFVAYGKFNTNLGNVNSDLNFKTSRDVPVYSGSLTTSNFDLGALLNVNRLSTVSLSARLNGEGFNIRTLKATVDADVQQISLYDYVYTNIKTQGEMNRKFFNGFLTVNDPNLDMDFAGTIDFNQDVPVFRFNSEIRRSHLKALRLTTDSITLQTRLDLNFAGSNIDNFDGTARIYDISLYKNQSRVDFDSLHISTDLMNNTKVLAITGSEISGYVKGTYSFLELPDAFRLFLNKYYPSFFTYVPPANIREDFTFDFQFGQVDKLIRAFTDQVSGFDQTRINGSLNTIQGDISLNALVPRAAYQGYTVEDLELKSKGNFNKIDVSTSMGRVSSGDQVLMQYPLILANSSHDTSFIKMDMQARDSNDLDGFYARVITVNEGVKINFLNSAFTVNDRQWNMTPGNEIYWSKHFLTISNLRVTRNDQSITVETNEFNPDESRFMITLRNLNLADVIPSQLVTMPIEGFANGSINISDPTQNLDIDADITATGLRLNNDSLGLVTLKGGFRQQTGEARFTITSENDGRSFFIDGTAGLTGEHNKLSATVDLNGTSIDPLNRYLGDYVTDISGLATGKLTVGGTTAQPSITGKVQLDTVGIKVLYLGTYYKIPRLNINVDDNLIEFGNFSIIDKFNNRASASGYISHDHFSKLNFDFDVTGRRFMFMNTSAEDSDLFYGDVIANGRVYFSGPLNDMQLHILARPVDGTHFYLPMSDSKNIGKYDYITFKTYGTELEPVKKKKKDDVKLNIRLDIAANPEAQIDVILDATTGDVISANGNGNLQINVNTEGDFTMFGDYEINNGSYNFTFQRLTSWKFDITKNSTIAWNGDPREARMNITAKYSVPKVSLYNLVGQAGSVANDKLATRQERVDVVINLRGEMMKPDISYEIQLPDVGSLSYESGVAARIREINQDQNKALLQMYGLLLFNQFIPDDNTATGGAGIVGKNSVGQALSAQAAAILNNITGAILKNSGIGINLNYRAYNIGGLNDDNVDRNQLSAGITGNLLNNRIRIYVGGDYDWGRTATSANSNRFAGDFRVEYLLTPDGRVRINAFSKTDYDVYNLVNRNKAGLGISYVREYNRLRELFESRRPSRRLLDSLRRTEAIRQEETGESQIPNTKSPSPK</sequence>
<comment type="caution">
    <text evidence="8">The sequence shown here is derived from an EMBL/GenBank/DDBJ whole genome shotgun (WGS) entry which is preliminary data.</text>
</comment>
<feature type="region of interest" description="Disordered" evidence="5">
    <location>
        <begin position="1597"/>
        <end position="1623"/>
    </location>
</feature>
<accession>A0A562T5Q0</accession>
<protein>
    <submittedName>
        <fullName evidence="8">Uncharacterized protein DUF490</fullName>
    </submittedName>
</protein>
<evidence type="ECO:0000259" key="7">
    <source>
        <dbReference type="Pfam" id="PF04357"/>
    </source>
</evidence>
<evidence type="ECO:0000256" key="4">
    <source>
        <dbReference type="ARBA" id="ARBA00023136"/>
    </source>
</evidence>
<dbReference type="Pfam" id="PF04357">
    <property type="entry name" value="TamB"/>
    <property type="match status" value="1"/>
</dbReference>
<evidence type="ECO:0000313" key="9">
    <source>
        <dbReference type="Proteomes" id="UP000316778"/>
    </source>
</evidence>
<evidence type="ECO:0000256" key="5">
    <source>
        <dbReference type="SAM" id="MobiDB-lite"/>
    </source>
</evidence>
<evidence type="ECO:0000256" key="6">
    <source>
        <dbReference type="SAM" id="Phobius"/>
    </source>
</evidence>
<dbReference type="GO" id="GO:0009306">
    <property type="term" value="P:protein secretion"/>
    <property type="evidence" value="ECO:0007669"/>
    <property type="project" value="InterPro"/>
</dbReference>
<keyword evidence="4 6" id="KW-0472">Membrane</keyword>
<keyword evidence="2 6" id="KW-0812">Transmembrane</keyword>
<evidence type="ECO:0000256" key="2">
    <source>
        <dbReference type="ARBA" id="ARBA00022692"/>
    </source>
</evidence>
<feature type="compositionally biased region" description="Basic and acidic residues" evidence="5">
    <location>
        <begin position="1597"/>
        <end position="1608"/>
    </location>
</feature>
<organism evidence="8 9">
    <name type="scientific">Chitinophaga japonensis</name>
    <name type="common">Flexibacter japonensis</name>
    <dbReference type="NCBI Taxonomy" id="104662"/>
    <lineage>
        <taxon>Bacteria</taxon>
        <taxon>Pseudomonadati</taxon>
        <taxon>Bacteroidota</taxon>
        <taxon>Chitinophagia</taxon>
        <taxon>Chitinophagales</taxon>
        <taxon>Chitinophagaceae</taxon>
        <taxon>Chitinophaga</taxon>
    </lineage>
</organism>
<dbReference type="InterPro" id="IPR007452">
    <property type="entry name" value="TamB_C"/>
</dbReference>
<proteinExistence type="predicted"/>
<gene>
    <name evidence="8" type="ORF">LX66_2942</name>
</gene>
<dbReference type="EMBL" id="VLLG01000003">
    <property type="protein sequence ID" value="TWI88855.1"/>
    <property type="molecule type" value="Genomic_DNA"/>
</dbReference>
<comment type="subcellular location">
    <subcellularLocation>
        <location evidence="1">Membrane</location>
        <topology evidence="1">Single-pass membrane protein</topology>
    </subcellularLocation>
</comment>
<reference evidence="8 9" key="1">
    <citation type="journal article" date="2013" name="Stand. Genomic Sci.">
        <title>Genomic Encyclopedia of Type Strains, Phase I: The one thousand microbial genomes (KMG-I) project.</title>
        <authorList>
            <person name="Kyrpides N.C."/>
            <person name="Woyke T."/>
            <person name="Eisen J.A."/>
            <person name="Garrity G."/>
            <person name="Lilburn T.G."/>
            <person name="Beck B.J."/>
            <person name="Whitman W.B."/>
            <person name="Hugenholtz P."/>
            <person name="Klenk H.P."/>
        </authorList>
    </citation>
    <scope>NUCLEOTIDE SEQUENCE [LARGE SCALE GENOMIC DNA]</scope>
    <source>
        <strain evidence="8 9">DSM 13484</strain>
    </source>
</reference>
<feature type="transmembrane region" description="Helical" evidence="6">
    <location>
        <begin position="28"/>
        <end position="49"/>
    </location>
</feature>
<evidence type="ECO:0000256" key="1">
    <source>
        <dbReference type="ARBA" id="ARBA00004167"/>
    </source>
</evidence>
<dbReference type="GO" id="GO:0005886">
    <property type="term" value="C:plasma membrane"/>
    <property type="evidence" value="ECO:0007669"/>
    <property type="project" value="InterPro"/>
</dbReference>
<evidence type="ECO:0000256" key="3">
    <source>
        <dbReference type="ARBA" id="ARBA00022989"/>
    </source>
</evidence>
<keyword evidence="9" id="KW-1185">Reference proteome</keyword>
<dbReference type="Proteomes" id="UP000316778">
    <property type="component" value="Unassembled WGS sequence"/>
</dbReference>